<keyword evidence="2" id="KW-1185">Reference proteome</keyword>
<protein>
    <submittedName>
        <fullName evidence="1">Uncharacterized protein</fullName>
    </submittedName>
</protein>
<dbReference type="Proteomes" id="UP000271339">
    <property type="component" value="Unassembled WGS sequence"/>
</dbReference>
<dbReference type="EMBL" id="REFC01000018">
    <property type="protein sequence ID" value="RMA56302.1"/>
    <property type="molecule type" value="Genomic_DNA"/>
</dbReference>
<name>A0A3L9YNS0_9FLAO</name>
<evidence type="ECO:0000313" key="1">
    <source>
        <dbReference type="EMBL" id="RMA56302.1"/>
    </source>
</evidence>
<reference evidence="1 2" key="1">
    <citation type="submission" date="2018-10" db="EMBL/GenBank/DDBJ databases">
        <title>Genomic Encyclopedia of Archaeal and Bacterial Type Strains, Phase II (KMG-II): from individual species to whole genera.</title>
        <authorList>
            <person name="Goeker M."/>
        </authorList>
    </citation>
    <scope>NUCLEOTIDE SEQUENCE [LARGE SCALE GENOMIC DNA]</scope>
    <source>
        <strain evidence="1 2">DSM 23424</strain>
    </source>
</reference>
<gene>
    <name evidence="1" type="ORF">BXY75_3424</name>
</gene>
<organism evidence="1 2">
    <name type="scientific">Ulvibacter antarcticus</name>
    <dbReference type="NCBI Taxonomy" id="442714"/>
    <lineage>
        <taxon>Bacteria</taxon>
        <taxon>Pseudomonadati</taxon>
        <taxon>Bacteroidota</taxon>
        <taxon>Flavobacteriia</taxon>
        <taxon>Flavobacteriales</taxon>
        <taxon>Flavobacteriaceae</taxon>
        <taxon>Ulvibacter</taxon>
    </lineage>
</organism>
<sequence length="144" mass="16705">MFSLLFIIGIIGIVYTIKNNGKLNEIVSKEKLIEQYSNLKISDTETLKMNYWNGNLKIYENILIIENSTYFHHIILDKKSKNVKKQPMTISLEKITIEKNTLILQGVKHRLLGNSNIKIRLKSNSEYEIVDINKSINNLIVKNI</sequence>
<accession>A0A3L9YNS0</accession>
<comment type="caution">
    <text evidence="1">The sequence shown here is derived from an EMBL/GenBank/DDBJ whole genome shotgun (WGS) entry which is preliminary data.</text>
</comment>
<dbReference type="AlphaFoldDB" id="A0A3L9YNS0"/>
<proteinExistence type="predicted"/>
<evidence type="ECO:0000313" key="2">
    <source>
        <dbReference type="Proteomes" id="UP000271339"/>
    </source>
</evidence>